<dbReference type="SUPFAM" id="SSF55785">
    <property type="entry name" value="PYP-like sensor domain (PAS domain)"/>
    <property type="match status" value="2"/>
</dbReference>
<dbReference type="Gene3D" id="3.30.450.20">
    <property type="entry name" value="PAS domain"/>
    <property type="match status" value="1"/>
</dbReference>
<protein>
    <submittedName>
        <fullName evidence="3">PAS domain-containing protein</fullName>
    </submittedName>
</protein>
<feature type="transmembrane region" description="Helical" evidence="1">
    <location>
        <begin position="6"/>
        <end position="29"/>
    </location>
</feature>
<evidence type="ECO:0000313" key="4">
    <source>
        <dbReference type="Proteomes" id="UP000322545"/>
    </source>
</evidence>
<dbReference type="RefSeq" id="WP_223228301.1">
    <property type="nucleotide sequence ID" value="NZ_FRCB01000001.1"/>
</dbReference>
<keyword evidence="1" id="KW-1133">Transmembrane helix</keyword>
<feature type="domain" description="PAS" evidence="2">
    <location>
        <begin position="252"/>
        <end position="318"/>
    </location>
</feature>
<dbReference type="InterPro" id="IPR035965">
    <property type="entry name" value="PAS-like_dom_sf"/>
</dbReference>
<dbReference type="SMART" id="SM00091">
    <property type="entry name" value="PAS"/>
    <property type="match status" value="2"/>
</dbReference>
<dbReference type="EMBL" id="FRCB01000001">
    <property type="protein sequence ID" value="SHL54262.1"/>
    <property type="molecule type" value="Genomic_DNA"/>
</dbReference>
<dbReference type="Proteomes" id="UP000322545">
    <property type="component" value="Unassembled WGS sequence"/>
</dbReference>
<proteinExistence type="predicted"/>
<dbReference type="AlphaFoldDB" id="A0A1M7BGX0"/>
<keyword evidence="1" id="KW-0472">Membrane</keyword>
<evidence type="ECO:0000313" key="3">
    <source>
        <dbReference type="EMBL" id="SHL54262.1"/>
    </source>
</evidence>
<evidence type="ECO:0000256" key="1">
    <source>
        <dbReference type="SAM" id="Phobius"/>
    </source>
</evidence>
<name>A0A1M7BGX0_9RHOB</name>
<accession>A0A1M7BGX0</accession>
<sequence length="506" mass="56115">MTVPAFGWFLLPIVAGATALGILWIYGLLIGRQDRQARLSPPQDKSAHFLFENGALVDHDLPERVLPQNLSDWSSLRDWFCDRFPEFPTDIALVPADDGLLLKSMLPGDQAVLHIAPIGPVCRITLSDPTVPSPAERHDNLRLSARLENWNTALRHAPFGLSISSMDGRVIWQNLAFSNLPEDERARLLPDRKIVPECEGSLIDRISFKNAASGATQWYEVNSTRVGGDLFHYVTDITKVIQAETVRRDFVQTLTKTFANLTTGLAVFDRQQRLALFNPAFVDLTGLSAEFLSARPDLIGVFDNLRDRQIMPEPKNYANWRTRISEIVATASDGLYQDTWSLPSGLTYRVTGRPHPDGAVAFLFEDISDEIALTRRFRTQLNLRQAVLDQLPDAIAVISPNKLLLLCNKRCSDFLGIDPDSSLAELSVPALIAICREHIPDDTFWPQAETLLSGHSLTEPLETVLYSRAGHPMRCRLSPLTGGSAMLSMADCTTTVMIDTSCQAAG</sequence>
<dbReference type="Pfam" id="PF12860">
    <property type="entry name" value="PAS_7"/>
    <property type="match status" value="1"/>
</dbReference>
<gene>
    <name evidence="3" type="ORF">SAMN05443432_101827</name>
</gene>
<reference evidence="3 4" key="1">
    <citation type="submission" date="2016-11" db="EMBL/GenBank/DDBJ databases">
        <authorList>
            <person name="Varghese N."/>
            <person name="Submissions S."/>
        </authorList>
    </citation>
    <scope>NUCLEOTIDE SEQUENCE [LARGE SCALE GENOMIC DNA]</scope>
    <source>
        <strain evidence="3 4">DSM 28249</strain>
    </source>
</reference>
<evidence type="ECO:0000259" key="2">
    <source>
        <dbReference type="SMART" id="SM00091"/>
    </source>
</evidence>
<keyword evidence="4" id="KW-1185">Reference proteome</keyword>
<dbReference type="Pfam" id="PF13188">
    <property type="entry name" value="PAS_8"/>
    <property type="match status" value="1"/>
</dbReference>
<dbReference type="InterPro" id="IPR000014">
    <property type="entry name" value="PAS"/>
</dbReference>
<organism evidence="3 4">
    <name type="scientific">Roseovarius litoreus</name>
    <dbReference type="NCBI Taxonomy" id="1155722"/>
    <lineage>
        <taxon>Bacteria</taxon>
        <taxon>Pseudomonadati</taxon>
        <taxon>Pseudomonadota</taxon>
        <taxon>Alphaproteobacteria</taxon>
        <taxon>Rhodobacterales</taxon>
        <taxon>Roseobacteraceae</taxon>
        <taxon>Roseovarius</taxon>
    </lineage>
</organism>
<keyword evidence="1" id="KW-0812">Transmembrane</keyword>
<feature type="domain" description="PAS" evidence="2">
    <location>
        <begin position="382"/>
        <end position="449"/>
    </location>
</feature>